<feature type="modified residue" description="Phosphohistidine" evidence="2">
    <location>
        <position position="30"/>
    </location>
</feature>
<dbReference type="InterPro" id="IPR036641">
    <property type="entry name" value="HPT_dom_sf"/>
</dbReference>
<dbReference type="Gene3D" id="1.20.120.160">
    <property type="entry name" value="HPT domain"/>
    <property type="match status" value="1"/>
</dbReference>
<dbReference type="PROSITE" id="PS50894">
    <property type="entry name" value="HPT"/>
    <property type="match status" value="1"/>
</dbReference>
<evidence type="ECO:0000313" key="5">
    <source>
        <dbReference type="Proteomes" id="UP000297258"/>
    </source>
</evidence>
<dbReference type="RefSeq" id="WP_135187826.1">
    <property type="nucleotide sequence ID" value="NZ_SPUM01000005.1"/>
</dbReference>
<dbReference type="EMBL" id="SPUM01000005">
    <property type="protein sequence ID" value="TFW35981.1"/>
    <property type="molecule type" value="Genomic_DNA"/>
</dbReference>
<sequence>AFASDVPRRRSELKAALDGGDLEAAARLLHGLCGSASYLGASELHRLCGELERAANAGDMTALRAALPDLMQMLDRFEAESA</sequence>
<comment type="caution">
    <text evidence="4">The sequence shown here is derived from an EMBL/GenBank/DDBJ whole genome shotgun (WGS) entry which is preliminary data.</text>
</comment>
<gene>
    <name evidence="4" type="ORF">E4O92_00705</name>
</gene>
<keyword evidence="2" id="KW-0597">Phosphoprotein</keyword>
<dbReference type="OrthoDB" id="7876679at2"/>
<evidence type="ECO:0000256" key="1">
    <source>
        <dbReference type="ARBA" id="ARBA00023012"/>
    </source>
</evidence>
<keyword evidence="5" id="KW-1185">Reference proteome</keyword>
<keyword evidence="1" id="KW-0902">Two-component regulatory system</keyword>
<proteinExistence type="predicted"/>
<evidence type="ECO:0000313" key="4">
    <source>
        <dbReference type="EMBL" id="TFW35981.1"/>
    </source>
</evidence>
<accession>A0A4Y9T9M4</accession>
<organism evidence="4 5">
    <name type="scientific">Massilia horti</name>
    <dbReference type="NCBI Taxonomy" id="2562153"/>
    <lineage>
        <taxon>Bacteria</taxon>
        <taxon>Pseudomonadati</taxon>
        <taxon>Pseudomonadota</taxon>
        <taxon>Betaproteobacteria</taxon>
        <taxon>Burkholderiales</taxon>
        <taxon>Oxalobacteraceae</taxon>
        <taxon>Telluria group</taxon>
        <taxon>Massilia</taxon>
    </lineage>
</organism>
<dbReference type="Pfam" id="PF01627">
    <property type="entry name" value="Hpt"/>
    <property type="match status" value="1"/>
</dbReference>
<dbReference type="GO" id="GO:0000160">
    <property type="term" value="P:phosphorelay signal transduction system"/>
    <property type="evidence" value="ECO:0007669"/>
    <property type="project" value="UniProtKB-KW"/>
</dbReference>
<reference evidence="4 5" key="1">
    <citation type="submission" date="2019-03" db="EMBL/GenBank/DDBJ databases">
        <title>Draft genome of Massilia hortus sp. nov., a novel bacterial species of the Oxalobacteraceae family.</title>
        <authorList>
            <person name="Peta V."/>
            <person name="Raths R."/>
            <person name="Bucking H."/>
        </authorList>
    </citation>
    <scope>NUCLEOTIDE SEQUENCE [LARGE SCALE GENOMIC DNA]</scope>
    <source>
        <strain evidence="4 5">ONC3</strain>
    </source>
</reference>
<evidence type="ECO:0000256" key="2">
    <source>
        <dbReference type="PROSITE-ProRule" id="PRU00110"/>
    </source>
</evidence>
<evidence type="ECO:0000259" key="3">
    <source>
        <dbReference type="PROSITE" id="PS50894"/>
    </source>
</evidence>
<dbReference type="Proteomes" id="UP000297258">
    <property type="component" value="Unassembled WGS sequence"/>
</dbReference>
<dbReference type="InterPro" id="IPR008207">
    <property type="entry name" value="Sig_transdc_His_kin_Hpt_dom"/>
</dbReference>
<protein>
    <submittedName>
        <fullName evidence="4">Hpt domain-containing protein</fullName>
    </submittedName>
</protein>
<name>A0A4Y9T9M4_9BURK</name>
<feature type="domain" description="HPt" evidence="3">
    <location>
        <begin position="1"/>
        <end position="82"/>
    </location>
</feature>
<dbReference type="SUPFAM" id="SSF47226">
    <property type="entry name" value="Histidine-containing phosphotransfer domain, HPT domain"/>
    <property type="match status" value="1"/>
</dbReference>
<feature type="non-terminal residue" evidence="4">
    <location>
        <position position="1"/>
    </location>
</feature>
<dbReference type="GO" id="GO:0004672">
    <property type="term" value="F:protein kinase activity"/>
    <property type="evidence" value="ECO:0007669"/>
    <property type="project" value="UniProtKB-ARBA"/>
</dbReference>
<dbReference type="AlphaFoldDB" id="A0A4Y9T9M4"/>